<name>L8JVV7_9BACT</name>
<evidence type="ECO:0000313" key="2">
    <source>
        <dbReference type="Proteomes" id="UP000011135"/>
    </source>
</evidence>
<dbReference type="InterPro" id="IPR029024">
    <property type="entry name" value="TerB-like"/>
</dbReference>
<proteinExistence type="predicted"/>
<dbReference type="Proteomes" id="UP000011135">
    <property type="component" value="Unassembled WGS sequence"/>
</dbReference>
<gene>
    <name evidence="1" type="ORF">C900_01605</name>
</gene>
<dbReference type="STRING" id="1237149.C900_01605"/>
<evidence type="ECO:0008006" key="3">
    <source>
        <dbReference type="Google" id="ProtNLM"/>
    </source>
</evidence>
<dbReference type="OrthoDB" id="980471at2"/>
<comment type="caution">
    <text evidence="1">The sequence shown here is derived from an EMBL/GenBank/DDBJ whole genome shotgun (WGS) entry which is preliminary data.</text>
</comment>
<sequence length="134" mass="15434">MALSHEEKLSHLLDLMNLAKADEQISKIETIYILKVAERLGIDQLELARLEALGIEKRSIPKAEHHIIPLFHRSLILMGIDTRINDEEIGFCKNLGLQMGLNLYAINDIIQLALNGYEFMDPQQINDIFKKYYN</sequence>
<protein>
    <recommendedName>
        <fullName evidence="3">Co-chaperone DjlA N-terminal domain-containing protein</fullName>
    </recommendedName>
</protein>
<dbReference type="SUPFAM" id="SSF158682">
    <property type="entry name" value="TerB-like"/>
    <property type="match status" value="1"/>
</dbReference>
<reference evidence="1 2" key="1">
    <citation type="submission" date="2012-12" db="EMBL/GenBank/DDBJ databases">
        <title>Genome assembly of Fulvivirga imtechensis AK7.</title>
        <authorList>
            <person name="Nupur N."/>
            <person name="Khatri I."/>
            <person name="Kumar R."/>
            <person name="Subramanian S."/>
            <person name="Pinnaka A."/>
        </authorList>
    </citation>
    <scope>NUCLEOTIDE SEQUENCE [LARGE SCALE GENOMIC DNA]</scope>
    <source>
        <strain evidence="1 2">AK7</strain>
    </source>
</reference>
<keyword evidence="2" id="KW-1185">Reference proteome</keyword>
<dbReference type="AlphaFoldDB" id="L8JVV7"/>
<dbReference type="RefSeq" id="WP_009579040.1">
    <property type="nucleotide sequence ID" value="NZ_AMZN01000024.1"/>
</dbReference>
<dbReference type="Gene3D" id="1.10.3680.10">
    <property type="entry name" value="TerB-like"/>
    <property type="match status" value="1"/>
</dbReference>
<organism evidence="1 2">
    <name type="scientific">Fulvivirga imtechensis AK7</name>
    <dbReference type="NCBI Taxonomy" id="1237149"/>
    <lineage>
        <taxon>Bacteria</taxon>
        <taxon>Pseudomonadati</taxon>
        <taxon>Bacteroidota</taxon>
        <taxon>Cytophagia</taxon>
        <taxon>Cytophagales</taxon>
        <taxon>Fulvivirgaceae</taxon>
        <taxon>Fulvivirga</taxon>
    </lineage>
</organism>
<accession>L8JVV7</accession>
<evidence type="ECO:0000313" key="1">
    <source>
        <dbReference type="EMBL" id="ELR72323.1"/>
    </source>
</evidence>
<dbReference type="EMBL" id="AMZN01000024">
    <property type="protein sequence ID" value="ELR72323.1"/>
    <property type="molecule type" value="Genomic_DNA"/>
</dbReference>